<dbReference type="Pfam" id="PF03155">
    <property type="entry name" value="Alg6_Alg8"/>
    <property type="match status" value="2"/>
</dbReference>
<comment type="caution">
    <text evidence="11">Lacks conserved residue(s) required for the propagation of feature annotation.</text>
</comment>
<evidence type="ECO:0000256" key="12">
    <source>
        <dbReference type="SAM" id="MobiDB-lite"/>
    </source>
</evidence>
<evidence type="ECO:0000256" key="8">
    <source>
        <dbReference type="ARBA" id="ARBA00022989"/>
    </source>
</evidence>
<feature type="domain" description="Brix" evidence="13">
    <location>
        <begin position="578"/>
        <end position="761"/>
    </location>
</feature>
<evidence type="ECO:0000256" key="10">
    <source>
        <dbReference type="ARBA" id="ARBA00047346"/>
    </source>
</evidence>
<dbReference type="GO" id="GO:0006364">
    <property type="term" value="P:rRNA processing"/>
    <property type="evidence" value="ECO:0007669"/>
    <property type="project" value="InterPro"/>
</dbReference>
<comment type="pathway">
    <text evidence="2 11">Protein modification; protein glycosylation.</text>
</comment>
<dbReference type="STRING" id="5627.A0A1C7MJ57"/>
<keyword evidence="6 11" id="KW-0812">Transmembrane</keyword>
<keyword evidence="8 11" id="KW-1133">Transmembrane helix</keyword>
<dbReference type="PANTHER" id="PTHR12413">
    <property type="entry name" value="DOLICHYL GLYCOSYLTRANSFERASE"/>
    <property type="match status" value="1"/>
</dbReference>
<dbReference type="GO" id="GO:0006487">
    <property type="term" value="P:protein N-linked glycosylation"/>
    <property type="evidence" value="ECO:0007669"/>
    <property type="project" value="TreeGrafter"/>
</dbReference>
<dbReference type="FunFam" id="3.40.50.10480:FF:000001">
    <property type="entry name" value="IMP4, U3 small nucleolar ribonucleoprotein"/>
    <property type="match status" value="1"/>
</dbReference>
<dbReference type="SMART" id="SM00879">
    <property type="entry name" value="Brix"/>
    <property type="match status" value="1"/>
</dbReference>
<keyword evidence="15" id="KW-1185">Reference proteome</keyword>
<feature type="transmembrane region" description="Helical" evidence="11">
    <location>
        <begin position="437"/>
        <end position="456"/>
    </location>
</feature>
<keyword evidence="9 11" id="KW-0472">Membrane</keyword>
<feature type="transmembrane region" description="Helical" evidence="11">
    <location>
        <begin position="370"/>
        <end position="390"/>
    </location>
</feature>
<feature type="region of interest" description="Disordered" evidence="12">
    <location>
        <begin position="779"/>
        <end position="811"/>
    </location>
</feature>
<dbReference type="InterPro" id="IPR007109">
    <property type="entry name" value="Brix"/>
</dbReference>
<reference evidence="14 15" key="1">
    <citation type="submission" date="2016-03" db="EMBL/GenBank/DDBJ databases">
        <title>Whole genome sequencing of Grifola frondosa 9006-11.</title>
        <authorList>
            <person name="Min B."/>
            <person name="Park H."/>
            <person name="Kim J.-G."/>
            <person name="Cho H."/>
            <person name="Oh Y.-L."/>
            <person name="Kong W.-S."/>
            <person name="Choi I.-G."/>
        </authorList>
    </citation>
    <scope>NUCLEOTIDE SEQUENCE [LARGE SCALE GENOMIC DNA]</scope>
    <source>
        <strain evidence="14 15">9006-11</strain>
    </source>
</reference>
<comment type="similarity">
    <text evidence="3 11">Belongs to the ALG6/ALG8 glucosyltransferase family.</text>
</comment>
<sequence length="811" mass="91630">MSKSPRHSTPARASLAELDKFPETISESTSKDGYSAAQTALKTSRWLSWFAIDISPTEWDILIASTCLKLLLFPAYRSTDFEVHRNWLAITHSLPISKWYYDTTSEWTLDYPPFFAYFEKLLSIPAYFVDPRIVDVKNLNYDAWSVIAYQRTTVILTELVLGAAVLRFIRFLIVDHIHFQYNGFMFGILLWSILMARNDNKLASGFLFAVLLNFKHIYMYLAPAYFIYLLRSFCMSPSGALLPPRFLSLANAVIFAFLLSLGPFLLMGQLPQLLSRLFPFTRGLNHAYWAPNVWALVTATDRVLLKFVKRGQIANLAVNASGVASTSRGLVGDTVFAVLPNIKPIHTFIITIAFQAIFLTKLWRNTTYRSFVAALTLCGYTSFMFGWHVHEKAILLVLVPLSLLAGETHAYFRTFLLASVAGIFSLFPLLFTPAETLVKIIYSVLWAVFVFAPLHRQVYEFPTSIPFVVIDVLEKLYLAGFPLLQLFVTLFPVFTQQRGSGSLSSNNITSCAAGGDFSCPDPQVKSTTNGEAGSSALEFLPLMLTSVYCAAGLAFDEAQTDPTTHIDNEYSRAGVLDPKIVVTTSRDPSSKLLQFAKEMRLVFPNSHRINRGNYVVKELAEACRANDVTDLVILHEHRGTPDAMIVSHFPHGPTVFFTLHNVNLRHDIDSYKSSTVSEQYPHLVFENFSSQLGERIRDVLKYLFPVPKEESKRVMTFSNEEDFISFRHHVFMKIPPRQVQLAEVGPRFEMKPYEIRQGTIEQVEAEREWVLAHYSRTAKKRSVLSGPSPRPAATASEDDSNSNPKKKRAKR</sequence>
<dbReference type="SUPFAM" id="SSF52954">
    <property type="entry name" value="Class II aaRS ABD-related"/>
    <property type="match status" value="1"/>
</dbReference>
<evidence type="ECO:0000256" key="11">
    <source>
        <dbReference type="RuleBase" id="RU363110"/>
    </source>
</evidence>
<dbReference type="Pfam" id="PF04427">
    <property type="entry name" value="Brix"/>
    <property type="match status" value="1"/>
</dbReference>
<feature type="transmembrane region" description="Helical" evidence="11">
    <location>
        <begin position="410"/>
        <end position="430"/>
    </location>
</feature>
<accession>A0A1C7MJ57</accession>
<dbReference type="GO" id="GO:0032040">
    <property type="term" value="C:small-subunit processome"/>
    <property type="evidence" value="ECO:0007669"/>
    <property type="project" value="UniProtKB-ARBA"/>
</dbReference>
<dbReference type="Proteomes" id="UP000092993">
    <property type="component" value="Unassembled WGS sequence"/>
</dbReference>
<organism evidence="14 15">
    <name type="scientific">Grifola frondosa</name>
    <name type="common">Maitake</name>
    <name type="synonym">Polyporus frondosus</name>
    <dbReference type="NCBI Taxonomy" id="5627"/>
    <lineage>
        <taxon>Eukaryota</taxon>
        <taxon>Fungi</taxon>
        <taxon>Dikarya</taxon>
        <taxon>Basidiomycota</taxon>
        <taxon>Agaricomycotina</taxon>
        <taxon>Agaricomycetes</taxon>
        <taxon>Polyporales</taxon>
        <taxon>Grifolaceae</taxon>
        <taxon>Grifola</taxon>
    </lineage>
</organism>
<evidence type="ECO:0000256" key="1">
    <source>
        <dbReference type="ARBA" id="ARBA00004477"/>
    </source>
</evidence>
<dbReference type="PANTHER" id="PTHR12413:SF2">
    <property type="entry name" value="DOLICHYL PYROPHOSPHATE GLC1MAN9GLCNAC2 ALPHA-1,3-GLUCOSYLTRANSFERASE-RELATED"/>
    <property type="match status" value="1"/>
</dbReference>
<keyword evidence="5 11" id="KW-0808">Transferase</keyword>
<dbReference type="EMBL" id="LUGG01000003">
    <property type="protein sequence ID" value="OBZ76913.1"/>
    <property type="molecule type" value="Genomic_DNA"/>
</dbReference>
<gene>
    <name evidence="14" type="primary">alg8</name>
    <name evidence="14" type="ORF">A0H81_03999</name>
</gene>
<dbReference type="AlphaFoldDB" id="A0A1C7MJ57"/>
<evidence type="ECO:0000313" key="15">
    <source>
        <dbReference type="Proteomes" id="UP000092993"/>
    </source>
</evidence>
<evidence type="ECO:0000256" key="3">
    <source>
        <dbReference type="ARBA" id="ARBA00008715"/>
    </source>
</evidence>
<dbReference type="UniPathway" id="UPA00378"/>
<evidence type="ECO:0000256" key="5">
    <source>
        <dbReference type="ARBA" id="ARBA00022679"/>
    </source>
</evidence>
<evidence type="ECO:0000256" key="6">
    <source>
        <dbReference type="ARBA" id="ARBA00022692"/>
    </source>
</evidence>
<dbReference type="OMA" id="ETHAYFR"/>
<dbReference type="GO" id="GO:0042274">
    <property type="term" value="P:ribosomal small subunit biogenesis"/>
    <property type="evidence" value="ECO:0007669"/>
    <property type="project" value="UniProtKB-ARBA"/>
</dbReference>
<dbReference type="InterPro" id="IPR004856">
    <property type="entry name" value="Glyco_trans_ALG6/ALG8"/>
</dbReference>
<keyword evidence="4 11" id="KW-0328">Glycosyltransferase</keyword>
<name>A0A1C7MJ57_GRIFR</name>
<comment type="subcellular location">
    <subcellularLocation>
        <location evidence="1 11">Endoplasmic reticulum membrane</location>
        <topology evidence="1 11">Multi-pass membrane protein</topology>
    </subcellularLocation>
</comment>
<dbReference type="PROSITE" id="PS50833">
    <property type="entry name" value="BRIX"/>
    <property type="match status" value="1"/>
</dbReference>
<dbReference type="GO" id="GO:0042283">
    <property type="term" value="F:dolichyl pyrophosphate Glc1Man9GlcNAc2 alpha-1,3-glucosyltransferase activity"/>
    <property type="evidence" value="ECO:0007669"/>
    <property type="project" value="UniProtKB-EC"/>
</dbReference>
<evidence type="ECO:0000256" key="9">
    <source>
        <dbReference type="ARBA" id="ARBA00023136"/>
    </source>
</evidence>
<dbReference type="OrthoDB" id="1689333at2759"/>
<dbReference type="GO" id="GO:0019843">
    <property type="term" value="F:rRNA binding"/>
    <property type="evidence" value="ECO:0007669"/>
    <property type="project" value="InterPro"/>
</dbReference>
<dbReference type="GO" id="GO:0005789">
    <property type="term" value="C:endoplasmic reticulum membrane"/>
    <property type="evidence" value="ECO:0007669"/>
    <property type="project" value="UniProtKB-SubCell"/>
</dbReference>
<dbReference type="GO" id="GO:0034457">
    <property type="term" value="C:Mpp10 complex"/>
    <property type="evidence" value="ECO:0007669"/>
    <property type="project" value="UniProtKB-ARBA"/>
</dbReference>
<comment type="catalytic activity">
    <reaction evidence="10">
        <text>an alpha-D-Glc-(1-&gt;3)-alpha-D-Man-(1-&gt;2)-alpha-D-Man-(1-&gt;2)-alpha-D-Man-(1-&gt;3)-[alpha-D-Man-(1-&gt;2)-alpha-D-Man-(1-&gt;3)-[alpha-D-Man-(1-&gt;2)-alpha-D-Man-(1-&gt;6)]-alpha-D-Man-(1-&gt;6)]-beta-D-Man-(1-&gt;4)-beta-D-GlcNAc-(1-&gt;4)-alpha-D-GlcNAc-diphospho-di-trans,poly-cis-dolichol + a di-trans,poly-cis-dolichyl beta-D-glucosyl phosphate = an alpha-D-Glc-(1-&gt;3)-alpha-D-Glc-(1-&gt;3)-alpha-D-Man-(1-&gt;2)-alpha-D-Man-(1-&gt;2)-alpha-D-Man-(1-&gt;3)-[alpha-D-Man-(1-&gt;2)-alpha-D-Man-(1-&gt;3)-[alpha-D-Man-(1-&gt;2)-alpha-D-Man-(1-&gt;6)]-alpha-D-Man-(1-&gt;6)]-beta-D-Man-(1-&gt;4)-beta-D-GlcNAc-(1-&gt;4)-alpha-D-GlcNAc-diphospho-di-trans,poly-cis-dolichol + a di-trans,poly-cis-dolichyl phosphate + H(+)</text>
        <dbReference type="Rhea" id="RHEA:31307"/>
        <dbReference type="Rhea" id="RHEA-COMP:19498"/>
        <dbReference type="Rhea" id="RHEA-COMP:19502"/>
        <dbReference type="Rhea" id="RHEA-COMP:19521"/>
        <dbReference type="Rhea" id="RHEA-COMP:19522"/>
        <dbReference type="ChEBI" id="CHEBI:15378"/>
        <dbReference type="ChEBI" id="CHEBI:57525"/>
        <dbReference type="ChEBI" id="CHEBI:57683"/>
        <dbReference type="ChEBI" id="CHEBI:132521"/>
        <dbReference type="ChEBI" id="CHEBI:132522"/>
        <dbReference type="EC" id="2.4.1.265"/>
    </reaction>
    <physiologicalReaction direction="left-to-right" evidence="10">
        <dbReference type="Rhea" id="RHEA:31308"/>
    </physiologicalReaction>
</comment>
<evidence type="ECO:0000256" key="7">
    <source>
        <dbReference type="ARBA" id="ARBA00022824"/>
    </source>
</evidence>
<evidence type="ECO:0000256" key="4">
    <source>
        <dbReference type="ARBA" id="ARBA00022676"/>
    </source>
</evidence>
<protein>
    <recommendedName>
        <fullName evidence="11">Alpha-1,3-glucosyltransferase</fullName>
        <ecNumber evidence="11">2.4.1.-</ecNumber>
    </recommendedName>
</protein>
<dbReference type="EC" id="2.4.1.-" evidence="11"/>
<dbReference type="GO" id="GO:0005654">
    <property type="term" value="C:nucleoplasm"/>
    <property type="evidence" value="ECO:0007669"/>
    <property type="project" value="UniProtKB-ARBA"/>
</dbReference>
<feature type="transmembrane region" description="Helical" evidence="11">
    <location>
        <begin position="179"/>
        <end position="197"/>
    </location>
</feature>
<evidence type="ECO:0000313" key="14">
    <source>
        <dbReference type="EMBL" id="OBZ76913.1"/>
    </source>
</evidence>
<dbReference type="Gene3D" id="3.40.50.10480">
    <property type="entry name" value="Probable brix-domain ribosomal biogenesis protein"/>
    <property type="match status" value="1"/>
</dbReference>
<feature type="transmembrane region" description="Helical" evidence="11">
    <location>
        <begin position="217"/>
        <end position="234"/>
    </location>
</feature>
<feature type="transmembrane region" description="Helical" evidence="11">
    <location>
        <begin position="246"/>
        <end position="266"/>
    </location>
</feature>
<comment type="caution">
    <text evidence="14">The sequence shown here is derived from an EMBL/GenBank/DDBJ whole genome shotgun (WGS) entry which is preliminary data.</text>
</comment>
<proteinExistence type="inferred from homology"/>
<evidence type="ECO:0000256" key="2">
    <source>
        <dbReference type="ARBA" id="ARBA00004922"/>
    </source>
</evidence>
<evidence type="ECO:0000259" key="13">
    <source>
        <dbReference type="PROSITE" id="PS50833"/>
    </source>
</evidence>
<keyword evidence="7 11" id="KW-0256">Endoplasmic reticulum</keyword>